<evidence type="ECO:0000259" key="2">
    <source>
        <dbReference type="Pfam" id="PF05116"/>
    </source>
</evidence>
<dbReference type="EMBL" id="JWJH01000022">
    <property type="protein sequence ID" value="KJF65867.1"/>
    <property type="molecule type" value="Genomic_DNA"/>
</dbReference>
<evidence type="ECO:0000313" key="3">
    <source>
        <dbReference type="EMBL" id="KJF65867.1"/>
    </source>
</evidence>
<feature type="domain" description="Sucrose phosphatase-like" evidence="2">
    <location>
        <begin position="5"/>
        <end position="244"/>
    </location>
</feature>
<dbReference type="PANTHER" id="PTHR46521">
    <property type="entry name" value="SUCROSE-PHOSPHATASE 2-RELATED"/>
    <property type="match status" value="1"/>
</dbReference>
<dbReference type="Gene3D" id="3.40.50.1000">
    <property type="entry name" value="HAD superfamily/HAD-like"/>
    <property type="match status" value="1"/>
</dbReference>
<dbReference type="InterPro" id="IPR036412">
    <property type="entry name" value="HAD-like_sf"/>
</dbReference>
<gene>
    <name evidence="3" type="ORF">RS75_20995</name>
</gene>
<dbReference type="InterPro" id="IPR023214">
    <property type="entry name" value="HAD_sf"/>
</dbReference>
<keyword evidence="1" id="KW-0378">Hydrolase</keyword>
<dbReference type="InterPro" id="IPR051518">
    <property type="entry name" value="Sucrose_Phosphatase"/>
</dbReference>
<dbReference type="Proteomes" id="UP000052068">
    <property type="component" value="Unassembled WGS sequence"/>
</dbReference>
<dbReference type="SUPFAM" id="SSF56784">
    <property type="entry name" value="HAD-like"/>
    <property type="match status" value="1"/>
</dbReference>
<protein>
    <submittedName>
        <fullName evidence="3">Mannosylfructose-phosphate phosphatase</fullName>
    </submittedName>
</protein>
<sequence length="257" mass="28084">MRPLRLFSTDLDGTVVGDNDATRRFRDFWQSLPDDLRPVLVFNSGRLIDDQLALIEEVPLPRPDYIIGGVGTMLHARERSELESAYTHSLGTGFDRQKIADVMAGLPGVTMQAERYQHGLKSSWFLHGAEEKTLGEIETALVAADIDARIVYSSNRDLDILPKAADKGAALAWLCGQLRIGLDESVVAGDTGNDRAMFELNGVRGVIVGNALPELVSLADQDSRFFLSSATEANGVIEGLRHWGLGLHPGQRNSDTD</sequence>
<evidence type="ECO:0000313" key="4">
    <source>
        <dbReference type="Proteomes" id="UP000052068"/>
    </source>
</evidence>
<accession>A0ABR5CM08</accession>
<name>A0ABR5CM08_9HYPH</name>
<organism evidence="3 4">
    <name type="scientific">Rhizobium nepotum 39/7</name>
    <dbReference type="NCBI Taxonomy" id="1368418"/>
    <lineage>
        <taxon>Bacteria</taxon>
        <taxon>Pseudomonadati</taxon>
        <taxon>Pseudomonadota</taxon>
        <taxon>Alphaproteobacteria</taxon>
        <taxon>Hyphomicrobiales</taxon>
        <taxon>Rhizobiaceae</taxon>
        <taxon>Rhizobium/Agrobacterium group</taxon>
        <taxon>Rhizobium</taxon>
    </lineage>
</organism>
<dbReference type="Gene3D" id="3.90.1070.10">
    <property type="match status" value="1"/>
</dbReference>
<dbReference type="SFLD" id="SFLDG01140">
    <property type="entry name" value="C2.B:_Phosphomannomutase_and_P"/>
    <property type="match status" value="1"/>
</dbReference>
<comment type="caution">
    <text evidence="3">The sequence shown here is derived from an EMBL/GenBank/DDBJ whole genome shotgun (WGS) entry which is preliminary data.</text>
</comment>
<dbReference type="RefSeq" id="WP_045024096.1">
    <property type="nucleotide sequence ID" value="NZ_JWJH01000022.1"/>
</dbReference>
<reference evidence="3 4" key="1">
    <citation type="submission" date="2015-03" db="EMBL/GenBank/DDBJ databases">
        <title>Draft Genome Sequences of Agrobacterium nepotum Strain 39/7T (= CFBP 7436T = LMG 26435T) and Agrobacterium sp. Strain KFB 330 (= CFBP 8308 = LMG 28674).</title>
        <authorList>
            <person name="Kuzmanovic N."/>
            <person name="Pulawska J."/>
            <person name="Obradovic A."/>
        </authorList>
    </citation>
    <scope>NUCLEOTIDE SEQUENCE [LARGE SCALE GENOMIC DNA]</scope>
    <source>
        <strain evidence="3 4">39/7</strain>
    </source>
</reference>
<dbReference type="InterPro" id="IPR006379">
    <property type="entry name" value="HAD-SF_hydro_IIB"/>
</dbReference>
<keyword evidence="4" id="KW-1185">Reference proteome</keyword>
<proteinExistence type="predicted"/>
<dbReference type="SFLD" id="SFLDG01141">
    <property type="entry name" value="C2.B.1:_Sucrose_Phosphatase_Li"/>
    <property type="match status" value="1"/>
</dbReference>
<dbReference type="CDD" id="cd02605">
    <property type="entry name" value="HAD_SPP"/>
    <property type="match status" value="1"/>
</dbReference>
<dbReference type="NCBIfam" id="TIGR01484">
    <property type="entry name" value="HAD-SF-IIB"/>
    <property type="match status" value="1"/>
</dbReference>
<evidence type="ECO:0000256" key="1">
    <source>
        <dbReference type="ARBA" id="ARBA00022801"/>
    </source>
</evidence>
<dbReference type="InterPro" id="IPR006380">
    <property type="entry name" value="SPP-like_dom"/>
</dbReference>
<dbReference type="SFLD" id="SFLDS00003">
    <property type="entry name" value="Haloacid_Dehalogenase"/>
    <property type="match status" value="1"/>
</dbReference>
<dbReference type="Pfam" id="PF05116">
    <property type="entry name" value="S6PP"/>
    <property type="match status" value="1"/>
</dbReference>
<dbReference type="PANTHER" id="PTHR46521:SF4">
    <property type="entry name" value="SUCROSE-PHOSPHATASE 2-RELATED"/>
    <property type="match status" value="1"/>
</dbReference>